<dbReference type="Gene3D" id="2.160.20.10">
    <property type="entry name" value="Single-stranded right-handed beta-helix, Pectin lyase-like"/>
    <property type="match status" value="1"/>
</dbReference>
<dbReference type="Proteomes" id="UP000289340">
    <property type="component" value="Chromosome 14"/>
</dbReference>
<evidence type="ECO:0000256" key="1">
    <source>
        <dbReference type="ARBA" id="ARBA00004191"/>
    </source>
</evidence>
<keyword evidence="3" id="KW-0134">Cell wall</keyword>
<dbReference type="GO" id="GO:0004650">
    <property type="term" value="F:polygalacturonase activity"/>
    <property type="evidence" value="ECO:0007669"/>
    <property type="project" value="InterPro"/>
</dbReference>
<comment type="caution">
    <text evidence="10">The sequence shown here is derived from an EMBL/GenBank/DDBJ whole genome shotgun (WGS) entry which is preliminary data.</text>
</comment>
<evidence type="ECO:0000313" key="10">
    <source>
        <dbReference type="EMBL" id="RZB69773.1"/>
    </source>
</evidence>
<dbReference type="GO" id="GO:0071555">
    <property type="term" value="P:cell wall organization"/>
    <property type="evidence" value="ECO:0007669"/>
    <property type="project" value="UniProtKB-KW"/>
</dbReference>
<dbReference type="InterPro" id="IPR012334">
    <property type="entry name" value="Pectin_lyas_fold"/>
</dbReference>
<evidence type="ECO:0000256" key="5">
    <source>
        <dbReference type="ARBA" id="ARBA00022801"/>
    </source>
</evidence>
<dbReference type="SMART" id="SM00710">
    <property type="entry name" value="PbH1"/>
    <property type="match status" value="6"/>
</dbReference>
<accession>A0A445H826</accession>
<reference evidence="10 11" key="1">
    <citation type="submission" date="2018-09" db="EMBL/GenBank/DDBJ databases">
        <title>A high-quality reference genome of wild soybean provides a powerful tool to mine soybean genomes.</title>
        <authorList>
            <person name="Xie M."/>
            <person name="Chung C.Y.L."/>
            <person name="Li M.-W."/>
            <person name="Wong F.-L."/>
            <person name="Chan T.-F."/>
            <person name="Lam H.-M."/>
        </authorList>
    </citation>
    <scope>NUCLEOTIDE SEQUENCE [LARGE SCALE GENOMIC DNA]</scope>
    <source>
        <strain evidence="11">cv. W05</strain>
        <tissue evidence="10">Hypocotyl of etiolated seedlings</tissue>
    </source>
</reference>
<dbReference type="Pfam" id="PF00295">
    <property type="entry name" value="Glyco_hydro_28"/>
    <property type="match status" value="1"/>
</dbReference>
<name>A0A445H826_GLYSO</name>
<dbReference type="EMBL" id="QZWG01000014">
    <property type="protein sequence ID" value="RZB69773.1"/>
    <property type="molecule type" value="Genomic_DNA"/>
</dbReference>
<keyword evidence="4" id="KW-0964">Secreted</keyword>
<keyword evidence="11" id="KW-1185">Reference proteome</keyword>
<sequence length="392" mass="42810">MSFSHSMATLALLLLLASYVKAQASLFDIRKYGVVPNGDITMALQKAWRDACVSTTPSKVVIPSNKYKLRQIDFMRPCKAPIEILVNGIIKAPKNPFDVSGQNQWVRFGYINFLTLSGNGTFHGRGKMAWKQNNCSTNKNCKKLAMNFGFGFVNNSVIHDITSKDSKYFHVNVFGCKNISFTNFRVSSPAYSPNTDGIHIGKSTQVKITNSKIGTGDDCISLGDGSKEVTILNVTCGPEHGISVGSLGKYSNEDSVEDVIVKNCTLKNTNNGLRIKTWPGTAIISLASDLHFEDITMINVSNPIIIDQEYCPWNQCSKQSPSKIKISKVTFKNIRGTSATQEGITLVCSSGIPCETVELSDINLRFNGTTLVTAKCANVKPKIGRKAPICAT</sequence>
<dbReference type="GO" id="GO:0005975">
    <property type="term" value="P:carbohydrate metabolic process"/>
    <property type="evidence" value="ECO:0007669"/>
    <property type="project" value="InterPro"/>
</dbReference>
<organism evidence="10 11">
    <name type="scientific">Glycine soja</name>
    <name type="common">Wild soybean</name>
    <dbReference type="NCBI Taxonomy" id="3848"/>
    <lineage>
        <taxon>Eukaryota</taxon>
        <taxon>Viridiplantae</taxon>
        <taxon>Streptophyta</taxon>
        <taxon>Embryophyta</taxon>
        <taxon>Tracheophyta</taxon>
        <taxon>Spermatophyta</taxon>
        <taxon>Magnoliopsida</taxon>
        <taxon>eudicotyledons</taxon>
        <taxon>Gunneridae</taxon>
        <taxon>Pentapetalae</taxon>
        <taxon>rosids</taxon>
        <taxon>fabids</taxon>
        <taxon>Fabales</taxon>
        <taxon>Fabaceae</taxon>
        <taxon>Papilionoideae</taxon>
        <taxon>50 kb inversion clade</taxon>
        <taxon>NPAAA clade</taxon>
        <taxon>indigoferoid/millettioid clade</taxon>
        <taxon>Phaseoleae</taxon>
        <taxon>Glycine</taxon>
        <taxon>Glycine subgen. Soja</taxon>
    </lineage>
</organism>
<evidence type="ECO:0000256" key="4">
    <source>
        <dbReference type="ARBA" id="ARBA00022525"/>
    </source>
</evidence>
<keyword evidence="6 8" id="KW-0326">Glycosidase</keyword>
<dbReference type="SUPFAM" id="SSF51126">
    <property type="entry name" value="Pectin lyase-like"/>
    <property type="match status" value="1"/>
</dbReference>
<comment type="subcellular location">
    <subcellularLocation>
        <location evidence="1">Secreted</location>
        <location evidence="1">Cell wall</location>
    </subcellularLocation>
</comment>
<dbReference type="FunFam" id="2.160.20.10:FF:000004">
    <property type="entry name" value="Pectin lyase-like superfamily protein"/>
    <property type="match status" value="1"/>
</dbReference>
<evidence type="ECO:0000256" key="8">
    <source>
        <dbReference type="RuleBase" id="RU361169"/>
    </source>
</evidence>
<keyword evidence="5 8" id="KW-0378">Hydrolase</keyword>
<feature type="chain" id="PRO_5019366970" evidence="9">
    <location>
        <begin position="23"/>
        <end position="392"/>
    </location>
</feature>
<dbReference type="PANTHER" id="PTHR31375">
    <property type="match status" value="1"/>
</dbReference>
<gene>
    <name evidence="10" type="ORF">D0Y65_039205</name>
</gene>
<dbReference type="AlphaFoldDB" id="A0A445H826"/>
<dbReference type="InterPro" id="IPR011050">
    <property type="entry name" value="Pectin_lyase_fold/virulence"/>
</dbReference>
<feature type="signal peptide" evidence="9">
    <location>
        <begin position="1"/>
        <end position="22"/>
    </location>
</feature>
<proteinExistence type="inferred from homology"/>
<evidence type="ECO:0000256" key="7">
    <source>
        <dbReference type="ARBA" id="ARBA00023316"/>
    </source>
</evidence>
<comment type="similarity">
    <text evidence="2 8">Belongs to the glycosyl hydrolase 28 family.</text>
</comment>
<evidence type="ECO:0000256" key="3">
    <source>
        <dbReference type="ARBA" id="ARBA00022512"/>
    </source>
</evidence>
<evidence type="ECO:0000313" key="11">
    <source>
        <dbReference type="Proteomes" id="UP000289340"/>
    </source>
</evidence>
<dbReference type="InterPro" id="IPR006626">
    <property type="entry name" value="PbH1"/>
</dbReference>
<evidence type="ECO:0000256" key="9">
    <source>
        <dbReference type="SAM" id="SignalP"/>
    </source>
</evidence>
<dbReference type="InterPro" id="IPR000743">
    <property type="entry name" value="Glyco_hydro_28"/>
</dbReference>
<evidence type="ECO:0000256" key="2">
    <source>
        <dbReference type="ARBA" id="ARBA00008834"/>
    </source>
</evidence>
<protein>
    <submittedName>
        <fullName evidence="10">Polygalacturonase</fullName>
    </submittedName>
</protein>
<keyword evidence="7" id="KW-0961">Cell wall biogenesis/degradation</keyword>
<keyword evidence="9" id="KW-0732">Signal</keyword>
<evidence type="ECO:0000256" key="6">
    <source>
        <dbReference type="ARBA" id="ARBA00023295"/>
    </source>
</evidence>